<dbReference type="GO" id="GO:0071949">
    <property type="term" value="F:FAD binding"/>
    <property type="evidence" value="ECO:0007669"/>
    <property type="project" value="TreeGrafter"/>
</dbReference>
<evidence type="ECO:0000313" key="18">
    <source>
        <dbReference type="Proteomes" id="UP000005289"/>
    </source>
</evidence>
<comment type="function">
    <text evidence="10">Involved in repair of UV radiation-induced DNA damage. Catalyzes the light-dependent monomerization (300-600 nm) of cyclobutyl pyrimidine dimers (in cis-syn configuration), which are formed between adjacent bases on the same DNA strand upon exposure to ultraviolet radiation.</text>
</comment>
<reference evidence="17 18" key="1">
    <citation type="submission" date="2013-12" db="EMBL/GenBank/DDBJ databases">
        <authorList>
            <consortium name="DOE Joint Genome Institute"/>
            <person name="Muyzer G."/>
            <person name="Huntemann M."/>
            <person name="Han J."/>
            <person name="Chen A."/>
            <person name="Kyrpides N."/>
            <person name="Mavromatis K."/>
            <person name="Markowitz V."/>
            <person name="Palaniappan K."/>
            <person name="Ivanova N."/>
            <person name="Schaumberg A."/>
            <person name="Pati A."/>
            <person name="Liolios K."/>
            <person name="Nordberg H.P."/>
            <person name="Cantor M.N."/>
            <person name="Hua S.X."/>
            <person name="Woyke T."/>
        </authorList>
    </citation>
    <scope>NUCLEOTIDE SEQUENCE [LARGE SCALE GENOMIC DNA]</scope>
    <source>
        <strain evidence="17 18">ARh 1</strain>
    </source>
</reference>
<evidence type="ECO:0000256" key="3">
    <source>
        <dbReference type="ARBA" id="ARBA00013149"/>
    </source>
</evidence>
<dbReference type="InterPro" id="IPR036155">
    <property type="entry name" value="Crypto/Photolyase_N_sf"/>
</dbReference>
<dbReference type="InterPro" id="IPR014729">
    <property type="entry name" value="Rossmann-like_a/b/a_fold"/>
</dbReference>
<dbReference type="Gene3D" id="1.10.579.10">
    <property type="entry name" value="DNA Cyclobutane Dipyrimidine Photolyase, subunit A, domain 3"/>
    <property type="match status" value="1"/>
</dbReference>
<dbReference type="OrthoDB" id="9772484at2"/>
<dbReference type="GO" id="GO:0009416">
    <property type="term" value="P:response to light stimulus"/>
    <property type="evidence" value="ECO:0007669"/>
    <property type="project" value="TreeGrafter"/>
</dbReference>
<evidence type="ECO:0000256" key="14">
    <source>
        <dbReference type="RuleBase" id="RU004182"/>
    </source>
</evidence>
<dbReference type="InterPro" id="IPR006050">
    <property type="entry name" value="DNA_photolyase_N"/>
</dbReference>
<dbReference type="GO" id="GO:0003677">
    <property type="term" value="F:DNA binding"/>
    <property type="evidence" value="ECO:0007669"/>
    <property type="project" value="TreeGrafter"/>
</dbReference>
<dbReference type="EC" id="4.1.99.3" evidence="3"/>
<evidence type="ECO:0000259" key="16">
    <source>
        <dbReference type="PROSITE" id="PS51645"/>
    </source>
</evidence>
<evidence type="ECO:0000256" key="10">
    <source>
        <dbReference type="ARBA" id="ARBA00059220"/>
    </source>
</evidence>
<feature type="binding site" evidence="12">
    <location>
        <position position="233"/>
    </location>
    <ligand>
        <name>FAD</name>
        <dbReference type="ChEBI" id="CHEBI:57692"/>
    </ligand>
</feature>
<organism evidence="17 18">
    <name type="scientific">Thioalkalivibrio paradoxus ARh 1</name>
    <dbReference type="NCBI Taxonomy" id="713585"/>
    <lineage>
        <taxon>Bacteria</taxon>
        <taxon>Pseudomonadati</taxon>
        <taxon>Pseudomonadota</taxon>
        <taxon>Gammaproteobacteria</taxon>
        <taxon>Chromatiales</taxon>
        <taxon>Ectothiorhodospiraceae</taxon>
        <taxon>Thioalkalivibrio</taxon>
    </lineage>
</organism>
<evidence type="ECO:0000256" key="6">
    <source>
        <dbReference type="ARBA" id="ARBA00022827"/>
    </source>
</evidence>
<feature type="domain" description="Photolyase/cryptochrome alpha/beta" evidence="16">
    <location>
        <begin position="2"/>
        <end position="131"/>
    </location>
</feature>
<feature type="compositionally biased region" description="Low complexity" evidence="15">
    <location>
        <begin position="176"/>
        <end position="185"/>
    </location>
</feature>
<evidence type="ECO:0000256" key="4">
    <source>
        <dbReference type="ARBA" id="ARBA00014046"/>
    </source>
</evidence>
<accession>W0DK47</accession>
<dbReference type="EMBL" id="CP007029">
    <property type="protein sequence ID" value="AHE97612.1"/>
    <property type="molecule type" value="Genomic_DNA"/>
</dbReference>
<dbReference type="GO" id="GO:0000719">
    <property type="term" value="P:photoreactive repair"/>
    <property type="evidence" value="ECO:0007669"/>
    <property type="project" value="UniProtKB-ARBA"/>
</dbReference>
<dbReference type="Proteomes" id="UP000005289">
    <property type="component" value="Chromosome"/>
</dbReference>
<dbReference type="STRING" id="713585.THITH_04325"/>
<name>W0DK47_9GAMM</name>
<feature type="binding site" evidence="12">
    <location>
        <begin position="381"/>
        <end position="383"/>
    </location>
    <ligand>
        <name>FAD</name>
        <dbReference type="ChEBI" id="CHEBI:57692"/>
    </ligand>
</feature>
<evidence type="ECO:0000256" key="2">
    <source>
        <dbReference type="ARBA" id="ARBA00005862"/>
    </source>
</evidence>
<comment type="similarity">
    <text evidence="14">Belongs to the DNA photolyase family.</text>
</comment>
<dbReference type="Pfam" id="PF03441">
    <property type="entry name" value="FAD_binding_7"/>
    <property type="match status" value="1"/>
</dbReference>
<dbReference type="PROSITE" id="PS00394">
    <property type="entry name" value="DNA_PHOTOLYASES_1_1"/>
    <property type="match status" value="1"/>
</dbReference>
<evidence type="ECO:0000256" key="7">
    <source>
        <dbReference type="ARBA" id="ARBA00022991"/>
    </source>
</evidence>
<keyword evidence="18" id="KW-1185">Reference proteome</keyword>
<dbReference type="InterPro" id="IPR005101">
    <property type="entry name" value="Cryptochr/Photolyase_FAD-bd"/>
</dbReference>
<dbReference type="SUPFAM" id="SSF48173">
    <property type="entry name" value="Cryptochrome/photolyase FAD-binding domain"/>
    <property type="match status" value="1"/>
</dbReference>
<keyword evidence="6 12" id="KW-0274">FAD</keyword>
<feature type="region of interest" description="Disordered" evidence="15">
    <location>
        <begin position="164"/>
        <end position="185"/>
    </location>
</feature>
<dbReference type="RefSeq" id="WP_006749103.1">
    <property type="nucleotide sequence ID" value="NZ_CP007029.1"/>
</dbReference>
<dbReference type="InterPro" id="IPR018394">
    <property type="entry name" value="DNA_photolyase_1_CS_C"/>
</dbReference>
<dbReference type="HOGENOM" id="CLU_010348_2_2_6"/>
<dbReference type="Gene3D" id="3.40.50.620">
    <property type="entry name" value="HUPs"/>
    <property type="match status" value="1"/>
</dbReference>
<protein>
    <recommendedName>
        <fullName evidence="4">Deoxyribodipyrimidine photo-lyase</fullName>
        <ecNumber evidence="3">4.1.99.3</ecNumber>
    </recommendedName>
    <alternativeName>
        <fullName evidence="8">DNA photolyase</fullName>
    </alternativeName>
    <alternativeName>
        <fullName evidence="11">Photoreactivating enzyme</fullName>
    </alternativeName>
</protein>
<comment type="cofactor">
    <cofactor evidence="12">
        <name>FAD</name>
        <dbReference type="ChEBI" id="CHEBI:57692"/>
    </cofactor>
    <text evidence="12">Binds 1 FAD per subunit.</text>
</comment>
<keyword evidence="17" id="KW-0456">Lyase</keyword>
<dbReference type="KEGG" id="tti:THITH_04325"/>
<dbReference type="InterPro" id="IPR036134">
    <property type="entry name" value="Crypto/Photolyase_FAD-like_sf"/>
</dbReference>
<sequence>MTATLVWLRRDLRLADQPALLAAVERGAPVVPVFVHAPEEEAPWQPGAASNWWLHHSLARLSEALERRGSRLILRRGPTLETLRELVQETGADAVFWNRLYEPAVIRRDRQIKRRLRESGLRVESFNAALLHEPWCIRSGSGDPYRVFSPFWKSCRQAGIDGTPLPEPEALPAPPTAAARPGAAPWPGSESLDALGLLPELRWDAGLDRTWTPGEAGAHRRLHDFLENSAERYHRLRDLPGQPGTSRLSPHLHFGEISPRQIVRALRDAGLDPDSGSAEPFLREIGWREFAHHLLFHFPHTTEAPLNPRFEAFPWRESERDLRAWQQGRTGIPIVDASMRELWQTGWMHNRSRMIVASLLTKNLRMHWLHGARWFWDTLVDADLASNTLGWQWTAGSGADAAPYFRIFNPVLQGERFDPDGRYVRRYVPELERVPASAIHTPRGGRGRAADPALALGYPPPIVDLRESRQAALEAFRRLPTPGAGRS</sequence>
<dbReference type="GO" id="GO:0003904">
    <property type="term" value="F:deoxyribodipyrimidine photo-lyase activity"/>
    <property type="evidence" value="ECO:0007669"/>
    <property type="project" value="UniProtKB-EC"/>
</dbReference>
<dbReference type="Gene3D" id="1.25.40.80">
    <property type="match status" value="1"/>
</dbReference>
<feature type="site" description="Electron transfer via tryptophanyl radical" evidence="13">
    <location>
        <position position="391"/>
    </location>
</feature>
<feature type="binding site" evidence="12">
    <location>
        <begin position="245"/>
        <end position="249"/>
    </location>
    <ligand>
        <name>FAD</name>
        <dbReference type="ChEBI" id="CHEBI:57692"/>
    </ligand>
</feature>
<proteinExistence type="inferred from homology"/>
<comment type="cofactor">
    <cofactor evidence="1">
        <name>(6R)-5,10-methylene-5,6,7,8-tetrahydrofolate</name>
        <dbReference type="ChEBI" id="CHEBI:15636"/>
    </cofactor>
</comment>
<keyword evidence="7 14" id="KW-0157">Chromophore</keyword>
<evidence type="ECO:0000256" key="8">
    <source>
        <dbReference type="ARBA" id="ARBA00031671"/>
    </source>
</evidence>
<evidence type="ECO:0000256" key="12">
    <source>
        <dbReference type="PIRSR" id="PIRSR602081-1"/>
    </source>
</evidence>
<dbReference type="PROSITE" id="PS51645">
    <property type="entry name" value="PHR_CRY_ALPHA_BETA"/>
    <property type="match status" value="1"/>
</dbReference>
<evidence type="ECO:0000256" key="1">
    <source>
        <dbReference type="ARBA" id="ARBA00001932"/>
    </source>
</evidence>
<dbReference type="PANTHER" id="PTHR11455:SF9">
    <property type="entry name" value="CRYPTOCHROME CIRCADIAN CLOCK 5 ISOFORM X1"/>
    <property type="match status" value="1"/>
</dbReference>
<feature type="binding site" evidence="12">
    <location>
        <position position="281"/>
    </location>
    <ligand>
        <name>FAD</name>
        <dbReference type="ChEBI" id="CHEBI:57692"/>
    </ligand>
</feature>
<feature type="site" description="Electron transfer via tryptophanyl radical" evidence="13">
    <location>
        <position position="315"/>
    </location>
</feature>
<evidence type="ECO:0000256" key="11">
    <source>
        <dbReference type="ARBA" id="ARBA00083107"/>
    </source>
</evidence>
<keyword evidence="5 12" id="KW-0285">Flavoprotein</keyword>
<dbReference type="AlphaFoldDB" id="W0DK47"/>
<evidence type="ECO:0000256" key="15">
    <source>
        <dbReference type="SAM" id="MobiDB-lite"/>
    </source>
</evidence>
<evidence type="ECO:0000256" key="9">
    <source>
        <dbReference type="ARBA" id="ARBA00033999"/>
    </source>
</evidence>
<dbReference type="Pfam" id="PF00875">
    <property type="entry name" value="DNA_photolyase"/>
    <property type="match status" value="1"/>
</dbReference>
<gene>
    <name evidence="17" type="ORF">THITH_04325</name>
</gene>
<evidence type="ECO:0000313" key="17">
    <source>
        <dbReference type="EMBL" id="AHE97612.1"/>
    </source>
</evidence>
<dbReference type="SUPFAM" id="SSF52425">
    <property type="entry name" value="Cryptochrome/photolyase, N-terminal domain"/>
    <property type="match status" value="1"/>
</dbReference>
<comment type="catalytic activity">
    <reaction evidence="9">
        <text>cyclobutadipyrimidine (in DNA) = 2 pyrimidine residues (in DNA).</text>
        <dbReference type="EC" id="4.1.99.3"/>
    </reaction>
</comment>
<feature type="site" description="Electron transfer via tryptophanyl radical" evidence="13">
    <location>
        <position position="368"/>
    </location>
</feature>
<dbReference type="InterPro" id="IPR002081">
    <property type="entry name" value="Cryptochrome/DNA_photolyase_1"/>
</dbReference>
<comment type="similarity">
    <text evidence="2">Belongs to the DNA photolyase class-1 family.</text>
</comment>
<evidence type="ECO:0000256" key="13">
    <source>
        <dbReference type="PIRSR" id="PIRSR602081-2"/>
    </source>
</evidence>
<evidence type="ECO:0000256" key="5">
    <source>
        <dbReference type="ARBA" id="ARBA00022630"/>
    </source>
</evidence>
<dbReference type="FunFam" id="1.10.579.10:FF:000003">
    <property type="entry name" value="Deoxyribodipyrimidine photo-lyase"/>
    <property type="match status" value="1"/>
</dbReference>
<dbReference type="PANTHER" id="PTHR11455">
    <property type="entry name" value="CRYPTOCHROME"/>
    <property type="match status" value="1"/>
</dbReference>
<feature type="compositionally biased region" description="Pro residues" evidence="15">
    <location>
        <begin position="165"/>
        <end position="175"/>
    </location>
</feature>
<dbReference type="PRINTS" id="PR00147">
    <property type="entry name" value="DNAPHOTLYASE"/>
</dbReference>